<evidence type="ECO:0000313" key="3">
    <source>
        <dbReference type="WBParaSite" id="L893_g21174.t1"/>
    </source>
</evidence>
<sequence length="171" mass="18673">MPKLVWDCATKHWPLGVCTRGAPGNTYAVVAVVQGQVVEMVPVSVKIATSTAANLLPFLTGQLSRAKHQIFHSQRSQSHDQAHRPDFASTSANGHVTVSVDSRRPRPVTLYKKASEPPRPPARRASSDAEEENDDGDVEKKKEEAALESIKKTVYTTWASINDAMSPWVAS</sequence>
<organism evidence="2 3">
    <name type="scientific">Steinernema glaseri</name>
    <dbReference type="NCBI Taxonomy" id="37863"/>
    <lineage>
        <taxon>Eukaryota</taxon>
        <taxon>Metazoa</taxon>
        <taxon>Ecdysozoa</taxon>
        <taxon>Nematoda</taxon>
        <taxon>Chromadorea</taxon>
        <taxon>Rhabditida</taxon>
        <taxon>Tylenchina</taxon>
        <taxon>Panagrolaimomorpha</taxon>
        <taxon>Strongyloidoidea</taxon>
        <taxon>Steinernematidae</taxon>
        <taxon>Steinernema</taxon>
    </lineage>
</organism>
<dbReference type="WBParaSite" id="L893_g21174.t1">
    <property type="protein sequence ID" value="L893_g21174.t1"/>
    <property type="gene ID" value="L893_g21174"/>
</dbReference>
<feature type="region of interest" description="Disordered" evidence="1">
    <location>
        <begin position="69"/>
        <end position="144"/>
    </location>
</feature>
<name>A0A1I7YZU2_9BILA</name>
<proteinExistence type="predicted"/>
<feature type="compositionally biased region" description="Basic and acidic residues" evidence="1">
    <location>
        <begin position="77"/>
        <end position="86"/>
    </location>
</feature>
<protein>
    <submittedName>
        <fullName evidence="3">START domain-containing protein</fullName>
    </submittedName>
</protein>
<reference evidence="3" key="1">
    <citation type="submission" date="2016-11" db="UniProtKB">
        <authorList>
            <consortium name="WormBaseParasite"/>
        </authorList>
    </citation>
    <scope>IDENTIFICATION</scope>
</reference>
<keyword evidence="2" id="KW-1185">Reference proteome</keyword>
<accession>A0A1I7YZU2</accession>
<evidence type="ECO:0000313" key="2">
    <source>
        <dbReference type="Proteomes" id="UP000095287"/>
    </source>
</evidence>
<feature type="compositionally biased region" description="Acidic residues" evidence="1">
    <location>
        <begin position="128"/>
        <end position="137"/>
    </location>
</feature>
<dbReference type="Proteomes" id="UP000095287">
    <property type="component" value="Unplaced"/>
</dbReference>
<dbReference type="AlphaFoldDB" id="A0A1I7YZU2"/>
<evidence type="ECO:0000256" key="1">
    <source>
        <dbReference type="SAM" id="MobiDB-lite"/>
    </source>
</evidence>
<feature type="compositionally biased region" description="Polar residues" evidence="1">
    <location>
        <begin position="88"/>
        <end position="100"/>
    </location>
</feature>